<evidence type="ECO:0000313" key="2">
    <source>
        <dbReference type="EMBL" id="KAF6726086.1"/>
    </source>
</evidence>
<dbReference type="PANTHER" id="PTHR15868:SF0">
    <property type="entry name" value="SIMILAR TO RIKEN CDNA 6430571L13 GENE_ SIMILAR TO G20 PROTEIN"/>
    <property type="match status" value="1"/>
</dbReference>
<keyword evidence="1" id="KW-0812">Transmembrane</keyword>
<dbReference type="EMBL" id="WKFB01000344">
    <property type="protein sequence ID" value="KAF6726086.1"/>
    <property type="molecule type" value="Genomic_DNA"/>
</dbReference>
<keyword evidence="1" id="KW-0472">Membrane</keyword>
<organism evidence="2 3">
    <name type="scientific">Oryzias melastigma</name>
    <name type="common">Marine medaka</name>
    <dbReference type="NCBI Taxonomy" id="30732"/>
    <lineage>
        <taxon>Eukaryota</taxon>
        <taxon>Metazoa</taxon>
        <taxon>Chordata</taxon>
        <taxon>Craniata</taxon>
        <taxon>Vertebrata</taxon>
        <taxon>Euteleostomi</taxon>
        <taxon>Actinopterygii</taxon>
        <taxon>Neopterygii</taxon>
        <taxon>Teleostei</taxon>
        <taxon>Neoteleostei</taxon>
        <taxon>Acanthomorphata</taxon>
        <taxon>Ovalentaria</taxon>
        <taxon>Atherinomorphae</taxon>
        <taxon>Beloniformes</taxon>
        <taxon>Adrianichthyidae</taxon>
        <taxon>Oryziinae</taxon>
        <taxon>Oryzias</taxon>
    </lineage>
</organism>
<keyword evidence="1" id="KW-1133">Transmembrane helix</keyword>
<name>A0A834CG84_ORYME</name>
<dbReference type="AlphaFoldDB" id="A0A834CG84"/>
<evidence type="ECO:0000256" key="1">
    <source>
        <dbReference type="SAM" id="Phobius"/>
    </source>
</evidence>
<dbReference type="PANTHER" id="PTHR15868">
    <property type="entry name" value="SIMILAR TO RIKEN CDNA 6430571L13 GENE, SIMILAR TO G20 PROTEIN"/>
    <property type="match status" value="1"/>
</dbReference>
<comment type="caution">
    <text evidence="2">The sequence shown here is derived from an EMBL/GenBank/DDBJ whole genome shotgun (WGS) entry which is preliminary data.</text>
</comment>
<reference evidence="2" key="1">
    <citation type="journal article" name="BMC Genomics">
        <title>Long-read sequencing and de novo genome assembly of marine medaka (Oryzias melastigma).</title>
        <authorList>
            <person name="Liang P."/>
            <person name="Saqib H.S.A."/>
            <person name="Ni X."/>
            <person name="Shen Y."/>
        </authorList>
    </citation>
    <scope>NUCLEOTIDE SEQUENCE</scope>
    <source>
        <strain evidence="2">Bigg-433</strain>
    </source>
</reference>
<gene>
    <name evidence="2" type="ORF">FQA47_007530</name>
</gene>
<protein>
    <submittedName>
        <fullName evidence="2">Uncharacterized protein</fullName>
    </submittedName>
</protein>
<dbReference type="Proteomes" id="UP000646548">
    <property type="component" value="Unassembled WGS sequence"/>
</dbReference>
<feature type="transmembrane region" description="Helical" evidence="1">
    <location>
        <begin position="27"/>
        <end position="50"/>
    </location>
</feature>
<sequence length="250" mass="27645">MTVTITTNETSLNTTALPEVVIEGSGVGMLLVPFGILTVIGLAVAIMLYVRKRKRLEKLRHQLMPMYNFDPAEEQDDLLEQELLDHGREGSLTGPNAKTLTTSQGTTQRPSRLVFTDVAKALNCLAVLFHPLSSASFQRAAGLMQKQKHAGKPDCRFLTNEEVFFCVTAQVVHGANTQYDIEINRLFGSSLVSDAEIHEKQQTICDRSRKKRVGVQVTSISELVRLNGVVRIINQKVVQCVRLNAKALTA</sequence>
<proteinExistence type="predicted"/>
<evidence type="ECO:0000313" key="3">
    <source>
        <dbReference type="Proteomes" id="UP000646548"/>
    </source>
</evidence>
<accession>A0A834CG84</accession>
<dbReference type="InterPro" id="IPR042351">
    <property type="entry name" value="C3orf18-like"/>
</dbReference>